<keyword evidence="2" id="KW-1133">Transmembrane helix</keyword>
<gene>
    <name evidence="3" type="ORF">SANT12839_022940</name>
</gene>
<keyword evidence="2" id="KW-0472">Membrane</keyword>
<dbReference type="InterPro" id="IPR008969">
    <property type="entry name" value="CarboxyPept-like_regulatory"/>
</dbReference>
<evidence type="ECO:0008006" key="5">
    <source>
        <dbReference type="Google" id="ProtNLM"/>
    </source>
</evidence>
<feature type="transmembrane region" description="Helical" evidence="2">
    <location>
        <begin position="297"/>
        <end position="316"/>
    </location>
</feature>
<dbReference type="Pfam" id="PF13620">
    <property type="entry name" value="CarboxypepD_reg"/>
    <property type="match status" value="1"/>
</dbReference>
<feature type="transmembrane region" description="Helical" evidence="2">
    <location>
        <begin position="183"/>
        <end position="206"/>
    </location>
</feature>
<evidence type="ECO:0000256" key="2">
    <source>
        <dbReference type="SAM" id="Phobius"/>
    </source>
</evidence>
<accession>A0A4D4JZZ6</accession>
<organism evidence="3 4">
    <name type="scientific">Streptomyces antimycoticus</name>
    <dbReference type="NCBI Taxonomy" id="68175"/>
    <lineage>
        <taxon>Bacteria</taxon>
        <taxon>Bacillati</taxon>
        <taxon>Actinomycetota</taxon>
        <taxon>Actinomycetes</taxon>
        <taxon>Kitasatosporales</taxon>
        <taxon>Streptomycetaceae</taxon>
        <taxon>Streptomyces</taxon>
        <taxon>Streptomyces violaceusniger group</taxon>
    </lineage>
</organism>
<proteinExistence type="predicted"/>
<keyword evidence="4" id="KW-1185">Reference proteome</keyword>
<feature type="region of interest" description="Disordered" evidence="1">
    <location>
        <begin position="449"/>
        <end position="469"/>
    </location>
</feature>
<feature type="compositionally biased region" description="Acidic residues" evidence="1">
    <location>
        <begin position="329"/>
        <end position="343"/>
    </location>
</feature>
<feature type="transmembrane region" description="Helical" evidence="2">
    <location>
        <begin position="21"/>
        <end position="39"/>
    </location>
</feature>
<evidence type="ECO:0000313" key="3">
    <source>
        <dbReference type="EMBL" id="GDY41412.1"/>
    </source>
</evidence>
<evidence type="ECO:0000256" key="1">
    <source>
        <dbReference type="SAM" id="MobiDB-lite"/>
    </source>
</evidence>
<dbReference type="Gene3D" id="2.60.40.1120">
    <property type="entry name" value="Carboxypeptidase-like, regulatory domain"/>
    <property type="match status" value="1"/>
</dbReference>
<feature type="transmembrane region" description="Helical" evidence="2">
    <location>
        <begin position="243"/>
        <end position="266"/>
    </location>
</feature>
<dbReference type="AlphaFoldDB" id="A0A4D4JZZ6"/>
<dbReference type="EMBL" id="BJHV01000001">
    <property type="protein sequence ID" value="GDY41412.1"/>
    <property type="molecule type" value="Genomic_DNA"/>
</dbReference>
<dbReference type="SUPFAM" id="SSF49464">
    <property type="entry name" value="Carboxypeptidase regulatory domain-like"/>
    <property type="match status" value="1"/>
</dbReference>
<feature type="transmembrane region" description="Helical" evidence="2">
    <location>
        <begin position="212"/>
        <end position="231"/>
    </location>
</feature>
<name>A0A4D4JZZ6_9ACTN</name>
<keyword evidence="2" id="KW-0812">Transmembrane</keyword>
<feature type="region of interest" description="Disordered" evidence="1">
    <location>
        <begin position="324"/>
        <end position="346"/>
    </location>
</feature>
<protein>
    <recommendedName>
        <fullName evidence="5">DUF3533 domain-containing protein</fullName>
    </recommendedName>
</protein>
<evidence type="ECO:0000313" key="4">
    <source>
        <dbReference type="Proteomes" id="UP000299290"/>
    </source>
</evidence>
<reference evidence="3 4" key="1">
    <citation type="journal article" date="2020" name="Int. J. Syst. Evol. Microbiol.">
        <title>Reclassification of Streptomyces castelarensis and Streptomyces sporoclivatus as later heterotypic synonyms of Streptomyces antimycoticus.</title>
        <authorList>
            <person name="Komaki H."/>
            <person name="Tamura T."/>
        </authorList>
    </citation>
    <scope>NUCLEOTIDE SEQUENCE [LARGE SCALE GENOMIC DNA]</scope>
    <source>
        <strain evidence="3 4">NBRC 12839</strain>
    </source>
</reference>
<comment type="caution">
    <text evidence="3">The sequence shown here is derived from an EMBL/GenBank/DDBJ whole genome shotgun (WGS) entry which is preliminary data.</text>
</comment>
<dbReference type="Proteomes" id="UP000299290">
    <property type="component" value="Unassembled WGS sequence"/>
</dbReference>
<sequence>MKHRIERPRGISVARVLVETLTMPAVLFLGLLFCFPMAFHQPQPHHAKLVIADPAVERDVDTALQRHHPGGFEVTAVADAREARRAVLDRDGVAGFAAKGRHAVLYVAKANGATLEQALTKGFTQLAARNHQKLTVTDVAPTVSKDGPGTTVVYFGIAWNVPGYILATTLLRAVTFNRRKKLITVAGVAGLFSVVGFLVGAGLGFFPNDPTALAIAFLLTTAVATFSLGMAPFVKHFFPLAGLGLYVVLSVPSSGLVPVQLLPGFFQALHAVMPLGNAVDALRGVLYFDGAGVLKPVLVLCVWITAGMALLGLDAWHHHRMALRREAQDEPEDVPEPPVEDPSVEAPTPTALPVHPHHFGELLPMLEGTVRDGEQQPIRHVAVTVMDTGGRQLVRTTTNARGEYAVTGLPEGYISIVVSHPGRGPLVHQKLLQSGVAVRADFTLHDRRNATSVRAGAQRLDPGHARHGS</sequence>
<feature type="transmembrane region" description="Helical" evidence="2">
    <location>
        <begin position="152"/>
        <end position="171"/>
    </location>
</feature>